<evidence type="ECO:0000256" key="10">
    <source>
        <dbReference type="HAMAP-Rule" id="MF_00318"/>
    </source>
</evidence>
<reference evidence="16 17" key="1">
    <citation type="submission" date="2019-03" db="EMBL/GenBank/DDBJ databases">
        <authorList>
            <person name="Kox A.R. M."/>
        </authorList>
    </citation>
    <scope>NUCLEOTIDE SEQUENCE [LARGE SCALE GENOMIC DNA]</scope>
    <source>
        <strain evidence="16">MTUNDRAET4 annotated genome</strain>
        <plasmid evidence="17">2</plasmid>
    </source>
</reference>
<dbReference type="Proteomes" id="UP000294360">
    <property type="component" value="Plasmid 2"/>
</dbReference>
<dbReference type="Pfam" id="PF00113">
    <property type="entry name" value="Enolase_C"/>
    <property type="match status" value="1"/>
</dbReference>
<dbReference type="Gene3D" id="3.30.390.10">
    <property type="entry name" value="Enolase-like, N-terminal domain"/>
    <property type="match status" value="1"/>
</dbReference>
<evidence type="ECO:0000256" key="13">
    <source>
        <dbReference type="PIRSR" id="PIRSR001400-3"/>
    </source>
</evidence>
<dbReference type="SFLD" id="SFLDS00001">
    <property type="entry name" value="Enolase"/>
    <property type="match status" value="1"/>
</dbReference>
<evidence type="ECO:0000256" key="12">
    <source>
        <dbReference type="PIRSR" id="PIRSR001400-2"/>
    </source>
</evidence>
<feature type="binding site" evidence="10 13">
    <location>
        <position position="242"/>
    </location>
    <ligand>
        <name>Mg(2+)</name>
        <dbReference type="ChEBI" id="CHEBI:18420"/>
    </ligand>
</feature>
<feature type="binding site" evidence="12">
    <location>
        <position position="389"/>
    </location>
    <ligand>
        <name>substrate</name>
    </ligand>
</feature>
<comment type="function">
    <text evidence="9 10">Catalyzes the reversible conversion of 2-phosphoglycerate (2-PG) into phosphoenolpyruvate (PEP). It is essential for the degradation of carbohydrates via glycolysis.</text>
</comment>
<feature type="binding site" evidence="12">
    <location>
        <position position="164"/>
    </location>
    <ligand>
        <name>substrate</name>
    </ligand>
</feature>
<keyword evidence="10 13" id="KW-0479">Metal-binding</keyword>
<dbReference type="SUPFAM" id="SSF51604">
    <property type="entry name" value="Enolase C-terminal domain-like"/>
    <property type="match status" value="1"/>
</dbReference>
<evidence type="ECO:0000259" key="14">
    <source>
        <dbReference type="SMART" id="SM01192"/>
    </source>
</evidence>
<feature type="binding site" evidence="10">
    <location>
        <position position="367"/>
    </location>
    <ligand>
        <name>(2R)-2-phosphoglycerate</name>
        <dbReference type="ChEBI" id="CHEBI:58289"/>
    </ligand>
</feature>
<dbReference type="InterPro" id="IPR029017">
    <property type="entry name" value="Enolase-like_N"/>
</dbReference>
<feature type="binding site" evidence="10">
    <location>
        <position position="163"/>
    </location>
    <ligand>
        <name>(2R)-2-phosphoglycerate</name>
        <dbReference type="ChEBI" id="CHEBI:58289"/>
    </ligand>
</feature>
<protein>
    <recommendedName>
        <fullName evidence="4 10">Enolase</fullName>
        <ecNumber evidence="3 10">4.2.1.11</ecNumber>
    </recommendedName>
    <alternativeName>
        <fullName evidence="10">2-phospho-D-glycerate hydro-lyase</fullName>
    </alternativeName>
    <alternativeName>
        <fullName evidence="10">2-phosphoglycerate dehydratase</fullName>
    </alternativeName>
</protein>
<dbReference type="NCBIfam" id="TIGR01060">
    <property type="entry name" value="eno"/>
    <property type="match status" value="1"/>
</dbReference>
<feature type="binding site" evidence="10 13">
    <location>
        <position position="313"/>
    </location>
    <ligand>
        <name>Mg(2+)</name>
        <dbReference type="ChEBI" id="CHEBI:18420"/>
    </ligand>
</feature>
<feature type="active site" description="Proton acceptor" evidence="10 11">
    <location>
        <position position="338"/>
    </location>
</feature>
<geneLocation type="plasmid" evidence="16 17">
    <name>2</name>
</geneLocation>
<dbReference type="GO" id="GO:0005576">
    <property type="term" value="C:extracellular region"/>
    <property type="evidence" value="ECO:0007669"/>
    <property type="project" value="UniProtKB-SubCell"/>
</dbReference>
<dbReference type="CDD" id="cd03313">
    <property type="entry name" value="enolase"/>
    <property type="match status" value="1"/>
</dbReference>
<dbReference type="PROSITE" id="PS00164">
    <property type="entry name" value="ENOLASE"/>
    <property type="match status" value="1"/>
</dbReference>
<dbReference type="PANTHER" id="PTHR11902">
    <property type="entry name" value="ENOLASE"/>
    <property type="match status" value="1"/>
</dbReference>
<evidence type="ECO:0000256" key="7">
    <source>
        <dbReference type="ARBA" id="ARBA00023152"/>
    </source>
</evidence>
<feature type="domain" description="Enolase N-terminal" evidence="15">
    <location>
        <begin position="4"/>
        <end position="134"/>
    </location>
</feature>
<evidence type="ECO:0000256" key="9">
    <source>
        <dbReference type="ARBA" id="ARBA00045763"/>
    </source>
</evidence>
<dbReference type="InterPro" id="IPR036849">
    <property type="entry name" value="Enolase-like_C_sf"/>
</dbReference>
<keyword evidence="5 10" id="KW-0964">Secreted</keyword>
<sequence length="431" mass="45804">MSRISSITAHEILDSRGNPTLRVHVGLDNDIRVSASVPSGASTGANEAVELRDADKSRYGGKGVLKAVANVNTLIAPELVGRDPVRQAEIDALLLALDGTPNKARLGANAILGVSMAVARAAAETSRLPLYAYLGGPGATRLPVPMMNILNGGKHADNSVDFQEFMVMPVGAPSFAEALRYGAETFHMLAKILTKKGYATSVGDEGGFAPDLKSNEEACELIVEAIEAAGFAPGKDIAIALDPAASSFYADGAYHLAKSGQGRKSSDDMIALYQRWIDAYPIVSIEDGFDENDWGGFAKQTATQGGRIQIVGDDIFVTNPVFIQRGITEKTANAVLIKLNQIGTVSETIQAIGLCHEAGWRYVISHRSGETEDTFMADFAVAMGGGQIKTGSACRSERIAKYNRLLEIEGELGAGAVFKSPFELPDRRQLS</sequence>
<dbReference type="InterPro" id="IPR020810">
    <property type="entry name" value="Enolase_C"/>
</dbReference>
<dbReference type="GO" id="GO:0006096">
    <property type="term" value="P:glycolytic process"/>
    <property type="evidence" value="ECO:0007669"/>
    <property type="project" value="UniProtKB-UniRule"/>
</dbReference>
<keyword evidence="6 10" id="KW-0460">Magnesium</keyword>
<dbReference type="Pfam" id="PF03952">
    <property type="entry name" value="Enolase_N"/>
    <property type="match status" value="1"/>
</dbReference>
<name>A0A4U8Z7B7_METTU</name>
<evidence type="ECO:0000313" key="16">
    <source>
        <dbReference type="EMBL" id="VFU16737.1"/>
    </source>
</evidence>
<accession>A0A4U8Z7B7</accession>
<feature type="binding site" evidence="10">
    <location>
        <position position="338"/>
    </location>
    <ligand>
        <name>(2R)-2-phosphoglycerate</name>
        <dbReference type="ChEBI" id="CHEBI:58289"/>
    </ligand>
</feature>
<feature type="binding site" evidence="12">
    <location>
        <begin position="365"/>
        <end position="368"/>
    </location>
    <ligand>
        <name>substrate</name>
    </ligand>
</feature>
<feature type="binding site" evidence="12">
    <location>
        <position position="155"/>
    </location>
    <ligand>
        <name>substrate</name>
    </ligand>
</feature>
<dbReference type="InterPro" id="IPR000941">
    <property type="entry name" value="Enolase"/>
</dbReference>
<evidence type="ECO:0000256" key="4">
    <source>
        <dbReference type="ARBA" id="ARBA00017068"/>
    </source>
</evidence>
<gene>
    <name evidence="10 16" type="primary">eno</name>
    <name evidence="16" type="ORF">MTUNDRAET4_0351</name>
</gene>
<dbReference type="PRINTS" id="PR00148">
    <property type="entry name" value="ENOLASE"/>
</dbReference>
<dbReference type="SFLD" id="SFLDG00178">
    <property type="entry name" value="enolase"/>
    <property type="match status" value="1"/>
</dbReference>
<comment type="similarity">
    <text evidence="2 10">Belongs to the enolase family.</text>
</comment>
<dbReference type="EMBL" id="LR536451">
    <property type="protein sequence ID" value="VFU16737.1"/>
    <property type="molecule type" value="Genomic_DNA"/>
</dbReference>
<evidence type="ECO:0000256" key="2">
    <source>
        <dbReference type="ARBA" id="ARBA00009604"/>
    </source>
</evidence>
<dbReference type="FunFam" id="3.30.390.10:FF:000001">
    <property type="entry name" value="Enolase"/>
    <property type="match status" value="1"/>
</dbReference>
<dbReference type="SMART" id="SM01193">
    <property type="entry name" value="Enolase_N"/>
    <property type="match status" value="1"/>
</dbReference>
<evidence type="ECO:0000256" key="3">
    <source>
        <dbReference type="ARBA" id="ARBA00012058"/>
    </source>
</evidence>
<dbReference type="Gene3D" id="3.20.20.120">
    <property type="entry name" value="Enolase-like C-terminal domain"/>
    <property type="match status" value="1"/>
</dbReference>
<dbReference type="HAMAP" id="MF_00318">
    <property type="entry name" value="Enolase"/>
    <property type="match status" value="1"/>
</dbReference>
<evidence type="ECO:0000256" key="8">
    <source>
        <dbReference type="ARBA" id="ARBA00023239"/>
    </source>
</evidence>
<keyword evidence="7 10" id="KW-0324">Glycolysis</keyword>
<comment type="pathway">
    <text evidence="1 10">Carbohydrate degradation; glycolysis; pyruvate from D-glyceraldehyde 3-phosphate: step 4/5.</text>
</comment>
<comment type="subcellular location">
    <subcellularLocation>
        <location evidence="10">Cytoplasm</location>
    </subcellularLocation>
    <subcellularLocation>
        <location evidence="10">Secreted</location>
    </subcellularLocation>
    <subcellularLocation>
        <location evidence="10">Cell surface</location>
    </subcellularLocation>
    <text evidence="10">Fractions of enolase are present in both the cytoplasm and on the cell surface.</text>
</comment>
<feature type="binding site" evidence="12">
    <location>
        <position position="286"/>
    </location>
    <ligand>
        <name>substrate</name>
    </ligand>
</feature>
<feature type="binding site" evidence="10 13">
    <location>
        <position position="286"/>
    </location>
    <ligand>
        <name>Mg(2+)</name>
        <dbReference type="ChEBI" id="CHEBI:18420"/>
    </ligand>
</feature>
<keyword evidence="10" id="KW-0963">Cytoplasm</keyword>
<dbReference type="PANTHER" id="PTHR11902:SF1">
    <property type="entry name" value="ENOLASE"/>
    <property type="match status" value="1"/>
</dbReference>
<dbReference type="RefSeq" id="WP_134493141.1">
    <property type="nucleotide sequence ID" value="NZ_CP139088.1"/>
</dbReference>
<evidence type="ECO:0000256" key="1">
    <source>
        <dbReference type="ARBA" id="ARBA00005031"/>
    </source>
</evidence>
<dbReference type="EC" id="4.2.1.11" evidence="3 10"/>
<comment type="catalytic activity">
    <reaction evidence="10">
        <text>(2R)-2-phosphoglycerate = phosphoenolpyruvate + H2O</text>
        <dbReference type="Rhea" id="RHEA:10164"/>
        <dbReference type="ChEBI" id="CHEBI:15377"/>
        <dbReference type="ChEBI" id="CHEBI:58289"/>
        <dbReference type="ChEBI" id="CHEBI:58702"/>
        <dbReference type="EC" id="4.2.1.11"/>
    </reaction>
</comment>
<feature type="binding site" evidence="12">
    <location>
        <position position="313"/>
    </location>
    <ligand>
        <name>substrate</name>
    </ligand>
</feature>
<dbReference type="OrthoDB" id="4577602at2"/>
<keyword evidence="16" id="KW-0614">Plasmid</keyword>
<feature type="binding site" evidence="10">
    <location>
        <position position="368"/>
    </location>
    <ligand>
        <name>(2R)-2-phosphoglycerate</name>
        <dbReference type="ChEBI" id="CHEBI:58289"/>
    </ligand>
</feature>
<comment type="cofactor">
    <cofactor evidence="13">
        <name>Mg(2+)</name>
        <dbReference type="ChEBI" id="CHEBI:18420"/>
    </cofactor>
    <text evidence="13">Mg(2+) is required for catalysis and for stabilizing the dimer.</text>
</comment>
<dbReference type="InterPro" id="IPR020811">
    <property type="entry name" value="Enolase_N"/>
</dbReference>
<dbReference type="AlphaFoldDB" id="A0A4U8Z7B7"/>
<evidence type="ECO:0000313" key="17">
    <source>
        <dbReference type="Proteomes" id="UP000294360"/>
    </source>
</evidence>
<dbReference type="SMART" id="SM01192">
    <property type="entry name" value="Enolase_C"/>
    <property type="match status" value="1"/>
</dbReference>
<organism evidence="16 17">
    <name type="scientific">Methylocella tundrae</name>
    <dbReference type="NCBI Taxonomy" id="227605"/>
    <lineage>
        <taxon>Bacteria</taxon>
        <taxon>Pseudomonadati</taxon>
        <taxon>Pseudomonadota</taxon>
        <taxon>Alphaproteobacteria</taxon>
        <taxon>Hyphomicrobiales</taxon>
        <taxon>Beijerinckiaceae</taxon>
        <taxon>Methylocella</taxon>
    </lineage>
</organism>
<comment type="cofactor">
    <cofactor evidence="10">
        <name>Mg(2+)</name>
        <dbReference type="ChEBI" id="CHEBI:18420"/>
    </cofactor>
    <text evidence="10">Binds a second Mg(2+) ion via substrate during catalysis.</text>
</comment>
<keyword evidence="8 10" id="KW-0456">Lyase</keyword>
<evidence type="ECO:0000259" key="15">
    <source>
        <dbReference type="SMART" id="SM01193"/>
    </source>
</evidence>
<feature type="active site" description="Proton donor" evidence="10 11">
    <location>
        <position position="205"/>
    </location>
</feature>
<dbReference type="SFLD" id="SFLDF00002">
    <property type="entry name" value="enolase"/>
    <property type="match status" value="1"/>
</dbReference>
<proteinExistence type="inferred from homology"/>
<dbReference type="GO" id="GO:0000015">
    <property type="term" value="C:phosphopyruvate hydratase complex"/>
    <property type="evidence" value="ECO:0007669"/>
    <property type="project" value="InterPro"/>
</dbReference>
<dbReference type="UniPathway" id="UPA00109">
    <property type="reaction ID" value="UER00187"/>
</dbReference>
<evidence type="ECO:0000256" key="5">
    <source>
        <dbReference type="ARBA" id="ARBA00022525"/>
    </source>
</evidence>
<feature type="domain" description="Enolase C-terminal TIM barrel" evidence="14">
    <location>
        <begin position="139"/>
        <end position="424"/>
    </location>
</feature>
<evidence type="ECO:0000256" key="6">
    <source>
        <dbReference type="ARBA" id="ARBA00022842"/>
    </source>
</evidence>
<evidence type="ECO:0000256" key="11">
    <source>
        <dbReference type="PIRSR" id="PIRSR001400-1"/>
    </source>
</evidence>
<dbReference type="GO" id="GO:0009986">
    <property type="term" value="C:cell surface"/>
    <property type="evidence" value="ECO:0007669"/>
    <property type="project" value="UniProtKB-SubCell"/>
</dbReference>
<dbReference type="PIRSF" id="PIRSF001400">
    <property type="entry name" value="Enolase"/>
    <property type="match status" value="1"/>
</dbReference>
<dbReference type="SUPFAM" id="SSF54826">
    <property type="entry name" value="Enolase N-terminal domain-like"/>
    <property type="match status" value="1"/>
</dbReference>
<dbReference type="InterPro" id="IPR020809">
    <property type="entry name" value="Enolase_CS"/>
</dbReference>
<dbReference type="GO" id="GO:0000287">
    <property type="term" value="F:magnesium ion binding"/>
    <property type="evidence" value="ECO:0007669"/>
    <property type="project" value="UniProtKB-UniRule"/>
</dbReference>
<dbReference type="KEGG" id="mtun:MTUNDRAET4_0351.1"/>
<feature type="binding site" evidence="10">
    <location>
        <position position="389"/>
    </location>
    <ligand>
        <name>(2R)-2-phosphoglycerate</name>
        <dbReference type="ChEBI" id="CHEBI:58289"/>
    </ligand>
</feature>
<dbReference type="GO" id="GO:0004634">
    <property type="term" value="F:phosphopyruvate hydratase activity"/>
    <property type="evidence" value="ECO:0007669"/>
    <property type="project" value="UniProtKB-UniRule"/>
</dbReference>